<keyword evidence="9 10" id="KW-0275">Fatty acid biosynthesis</keyword>
<gene>
    <name evidence="11" type="ORF">BLA29_000745</name>
</gene>
<comment type="catalytic activity">
    <reaction evidence="10">
        <text>a very-long-chain acyl-CoA + malonyl-CoA + H(+) = a very-long-chain 3-oxoacyl-CoA + CO2 + CoA</text>
        <dbReference type="Rhea" id="RHEA:32727"/>
        <dbReference type="ChEBI" id="CHEBI:15378"/>
        <dbReference type="ChEBI" id="CHEBI:16526"/>
        <dbReference type="ChEBI" id="CHEBI:57287"/>
        <dbReference type="ChEBI" id="CHEBI:57384"/>
        <dbReference type="ChEBI" id="CHEBI:90725"/>
        <dbReference type="ChEBI" id="CHEBI:90736"/>
        <dbReference type="EC" id="2.3.1.199"/>
    </reaction>
</comment>
<feature type="transmembrane region" description="Helical" evidence="10">
    <location>
        <begin position="205"/>
        <end position="227"/>
    </location>
</feature>
<dbReference type="GO" id="GO:0030148">
    <property type="term" value="P:sphingolipid biosynthetic process"/>
    <property type="evidence" value="ECO:0007669"/>
    <property type="project" value="TreeGrafter"/>
</dbReference>
<dbReference type="AlphaFoldDB" id="A0A1Y3BV68"/>
<dbReference type="GO" id="GO:0034625">
    <property type="term" value="P:fatty acid elongation, monounsaturated fatty acid"/>
    <property type="evidence" value="ECO:0007669"/>
    <property type="project" value="TreeGrafter"/>
</dbReference>
<organism evidence="11 12">
    <name type="scientific">Euroglyphus maynei</name>
    <name type="common">Mayne's house dust mite</name>
    <dbReference type="NCBI Taxonomy" id="6958"/>
    <lineage>
        <taxon>Eukaryota</taxon>
        <taxon>Metazoa</taxon>
        <taxon>Ecdysozoa</taxon>
        <taxon>Arthropoda</taxon>
        <taxon>Chelicerata</taxon>
        <taxon>Arachnida</taxon>
        <taxon>Acari</taxon>
        <taxon>Acariformes</taxon>
        <taxon>Sarcoptiformes</taxon>
        <taxon>Astigmata</taxon>
        <taxon>Psoroptidia</taxon>
        <taxon>Analgoidea</taxon>
        <taxon>Pyroglyphidae</taxon>
        <taxon>Pyroglyphinae</taxon>
        <taxon>Euroglyphus</taxon>
    </lineage>
</organism>
<evidence type="ECO:0000256" key="10">
    <source>
        <dbReference type="RuleBase" id="RU361115"/>
    </source>
</evidence>
<accession>A0A1Y3BV68</accession>
<feature type="transmembrane region" description="Helical" evidence="10">
    <location>
        <begin position="233"/>
        <end position="255"/>
    </location>
</feature>
<dbReference type="GO" id="GO:0019367">
    <property type="term" value="P:fatty acid elongation, saturated fatty acid"/>
    <property type="evidence" value="ECO:0007669"/>
    <property type="project" value="TreeGrafter"/>
</dbReference>
<evidence type="ECO:0000256" key="7">
    <source>
        <dbReference type="ARBA" id="ARBA00023098"/>
    </source>
</evidence>
<evidence type="ECO:0000256" key="1">
    <source>
        <dbReference type="ARBA" id="ARBA00004141"/>
    </source>
</evidence>
<dbReference type="GO" id="GO:0042761">
    <property type="term" value="P:very long-chain fatty acid biosynthetic process"/>
    <property type="evidence" value="ECO:0007669"/>
    <property type="project" value="TreeGrafter"/>
</dbReference>
<reference evidence="11 12" key="1">
    <citation type="submission" date="2017-03" db="EMBL/GenBank/DDBJ databases">
        <title>Genome Survey of Euroglyphus maynei.</title>
        <authorList>
            <person name="Arlian L.G."/>
            <person name="Morgan M.S."/>
            <person name="Rider S.D."/>
        </authorList>
    </citation>
    <scope>NUCLEOTIDE SEQUENCE [LARGE SCALE GENOMIC DNA]</scope>
    <source>
        <strain evidence="11">Arlian Lab</strain>
        <tissue evidence="11">Whole body</tissue>
    </source>
</reference>
<evidence type="ECO:0000256" key="4">
    <source>
        <dbReference type="ARBA" id="ARBA00022692"/>
    </source>
</evidence>
<evidence type="ECO:0000256" key="2">
    <source>
        <dbReference type="ARBA" id="ARBA00022516"/>
    </source>
</evidence>
<dbReference type="OrthoDB" id="434092at2759"/>
<sequence>MSSSTSARIIPVDQSVNYWDRYCDPRTVNFWLMSNGPWKLAGFTIGYLLIVIFGQRWMRTRKPYELRTPMLIYNILMVIINAYFLYESILWLNFGVRLLDFKFPSYQDHSPMAKHIVEMFYYYQWTKKKQRQLTLLHLYHHISVPIIAWISSWTNPMMPVLGLFTMLNCFCHTIMYSYYALSSFGASGGSSNHPLLSSFISLKRYITRIQIIQFVIIGTYGLCLQLFHHGYPLLYRTLPISQAIIFIYLFGQFYIRSYRK</sequence>
<dbReference type="InterPro" id="IPR002076">
    <property type="entry name" value="ELO_fam"/>
</dbReference>
<keyword evidence="6 10" id="KW-1133">Transmembrane helix</keyword>
<evidence type="ECO:0000256" key="9">
    <source>
        <dbReference type="ARBA" id="ARBA00023160"/>
    </source>
</evidence>
<evidence type="ECO:0000256" key="3">
    <source>
        <dbReference type="ARBA" id="ARBA00022679"/>
    </source>
</evidence>
<evidence type="ECO:0000256" key="5">
    <source>
        <dbReference type="ARBA" id="ARBA00022832"/>
    </source>
</evidence>
<keyword evidence="8 10" id="KW-0472">Membrane</keyword>
<dbReference type="GO" id="GO:0005789">
    <property type="term" value="C:endoplasmic reticulum membrane"/>
    <property type="evidence" value="ECO:0007669"/>
    <property type="project" value="TreeGrafter"/>
</dbReference>
<keyword evidence="3 10" id="KW-0808">Transferase</keyword>
<dbReference type="PANTHER" id="PTHR11157">
    <property type="entry name" value="FATTY ACID ACYL TRANSFERASE-RELATED"/>
    <property type="match status" value="1"/>
</dbReference>
<protein>
    <recommendedName>
        <fullName evidence="10">Elongation of very long chain fatty acids protein</fullName>
        <ecNumber evidence="10">2.3.1.199</ecNumber>
    </recommendedName>
    <alternativeName>
        <fullName evidence="10">Very-long-chain 3-oxoacyl-CoA synthase</fullName>
    </alternativeName>
</protein>
<dbReference type="Pfam" id="PF01151">
    <property type="entry name" value="ELO"/>
    <property type="match status" value="1"/>
</dbReference>
<dbReference type="GO" id="GO:0009922">
    <property type="term" value="F:fatty acid elongase activity"/>
    <property type="evidence" value="ECO:0007669"/>
    <property type="project" value="UniProtKB-EC"/>
</dbReference>
<feature type="transmembrane region" description="Helical" evidence="10">
    <location>
        <begin position="160"/>
        <end position="184"/>
    </location>
</feature>
<feature type="transmembrane region" description="Helical" evidence="10">
    <location>
        <begin position="70"/>
        <end position="92"/>
    </location>
</feature>
<dbReference type="GO" id="GO:0034626">
    <property type="term" value="P:fatty acid elongation, polyunsaturated fatty acid"/>
    <property type="evidence" value="ECO:0007669"/>
    <property type="project" value="TreeGrafter"/>
</dbReference>
<dbReference type="EC" id="2.3.1.199" evidence="10"/>
<comment type="subcellular location">
    <subcellularLocation>
        <location evidence="1">Membrane</location>
        <topology evidence="1">Multi-pass membrane protein</topology>
    </subcellularLocation>
</comment>
<dbReference type="EMBL" id="MUJZ01005326">
    <property type="protein sequence ID" value="OTF83065.1"/>
    <property type="molecule type" value="Genomic_DNA"/>
</dbReference>
<evidence type="ECO:0000313" key="12">
    <source>
        <dbReference type="Proteomes" id="UP000194236"/>
    </source>
</evidence>
<proteinExistence type="inferred from homology"/>
<evidence type="ECO:0000256" key="6">
    <source>
        <dbReference type="ARBA" id="ARBA00022989"/>
    </source>
</evidence>
<feature type="transmembrane region" description="Helical" evidence="10">
    <location>
        <begin position="40"/>
        <end position="58"/>
    </location>
</feature>
<keyword evidence="7 10" id="KW-0443">Lipid metabolism</keyword>
<evidence type="ECO:0000313" key="11">
    <source>
        <dbReference type="EMBL" id="OTF83065.1"/>
    </source>
</evidence>
<keyword evidence="12" id="KW-1185">Reference proteome</keyword>
<comment type="caution">
    <text evidence="11">The sequence shown here is derived from an EMBL/GenBank/DDBJ whole genome shotgun (WGS) entry which is preliminary data.</text>
</comment>
<keyword evidence="5 10" id="KW-0276">Fatty acid metabolism</keyword>
<feature type="transmembrane region" description="Helical" evidence="10">
    <location>
        <begin position="133"/>
        <end position="154"/>
    </location>
</feature>
<keyword evidence="2 10" id="KW-0444">Lipid biosynthesis</keyword>
<dbReference type="Proteomes" id="UP000194236">
    <property type="component" value="Unassembled WGS sequence"/>
</dbReference>
<keyword evidence="4 10" id="KW-0812">Transmembrane</keyword>
<name>A0A1Y3BV68_EURMA</name>
<comment type="similarity">
    <text evidence="10">Belongs to the ELO family.</text>
</comment>
<evidence type="ECO:0000256" key="8">
    <source>
        <dbReference type="ARBA" id="ARBA00023136"/>
    </source>
</evidence>